<dbReference type="InterPro" id="IPR008906">
    <property type="entry name" value="HATC_C_dom"/>
</dbReference>
<dbReference type="AlphaFoldDB" id="A0A9N9X9F8"/>
<proteinExistence type="predicted"/>
<evidence type="ECO:0000259" key="1">
    <source>
        <dbReference type="Pfam" id="PF05699"/>
    </source>
</evidence>
<sequence>MLTFLKQTELDKAYREDSKLCDLVMTIPATSASVERSFSVLKRIKNVVRNSTSEERLANLAILSTEKELIKEMSENPSFYESVINEFAKDDRIIELHYK</sequence>
<gene>
    <name evidence="2" type="ORF">DIABBA_LOCUS6116</name>
</gene>
<dbReference type="EMBL" id="OU898279">
    <property type="protein sequence ID" value="CAG9832660.1"/>
    <property type="molecule type" value="Genomic_DNA"/>
</dbReference>
<dbReference type="PANTHER" id="PTHR45749:SF21">
    <property type="entry name" value="DUF4371 DOMAIN-CONTAINING PROTEIN"/>
    <property type="match status" value="1"/>
</dbReference>
<dbReference type="GO" id="GO:0046983">
    <property type="term" value="F:protein dimerization activity"/>
    <property type="evidence" value="ECO:0007669"/>
    <property type="project" value="InterPro"/>
</dbReference>
<accession>A0A9N9X9F8</accession>
<dbReference type="Pfam" id="PF05699">
    <property type="entry name" value="Dimer_Tnp_hAT"/>
    <property type="match status" value="1"/>
</dbReference>
<name>A0A9N9X9F8_DIABA</name>
<organism evidence="2 3">
    <name type="scientific">Diabrotica balteata</name>
    <name type="common">Banded cucumber beetle</name>
    <dbReference type="NCBI Taxonomy" id="107213"/>
    <lineage>
        <taxon>Eukaryota</taxon>
        <taxon>Metazoa</taxon>
        <taxon>Ecdysozoa</taxon>
        <taxon>Arthropoda</taxon>
        <taxon>Hexapoda</taxon>
        <taxon>Insecta</taxon>
        <taxon>Pterygota</taxon>
        <taxon>Neoptera</taxon>
        <taxon>Endopterygota</taxon>
        <taxon>Coleoptera</taxon>
        <taxon>Polyphaga</taxon>
        <taxon>Cucujiformia</taxon>
        <taxon>Chrysomeloidea</taxon>
        <taxon>Chrysomelidae</taxon>
        <taxon>Galerucinae</taxon>
        <taxon>Diabroticina</taxon>
        <taxon>Diabroticites</taxon>
        <taxon>Diabrotica</taxon>
    </lineage>
</organism>
<dbReference type="Proteomes" id="UP001153709">
    <property type="component" value="Chromosome 4"/>
</dbReference>
<protein>
    <recommendedName>
        <fullName evidence="1">HAT C-terminal dimerisation domain-containing protein</fullName>
    </recommendedName>
</protein>
<dbReference type="PANTHER" id="PTHR45749">
    <property type="match status" value="1"/>
</dbReference>
<keyword evidence="3" id="KW-1185">Reference proteome</keyword>
<reference evidence="2" key="1">
    <citation type="submission" date="2022-01" db="EMBL/GenBank/DDBJ databases">
        <authorList>
            <person name="King R."/>
        </authorList>
    </citation>
    <scope>NUCLEOTIDE SEQUENCE</scope>
</reference>
<evidence type="ECO:0000313" key="3">
    <source>
        <dbReference type="Proteomes" id="UP001153709"/>
    </source>
</evidence>
<feature type="domain" description="HAT C-terminal dimerisation" evidence="1">
    <location>
        <begin position="13"/>
        <end position="69"/>
    </location>
</feature>
<dbReference type="OrthoDB" id="6611240at2759"/>
<evidence type="ECO:0000313" key="2">
    <source>
        <dbReference type="EMBL" id="CAG9832660.1"/>
    </source>
</evidence>